<reference evidence="1" key="2">
    <citation type="journal article" date="2015" name="Data Brief">
        <title>Shoot transcriptome of the giant reed, Arundo donax.</title>
        <authorList>
            <person name="Barrero R.A."/>
            <person name="Guerrero F.D."/>
            <person name="Moolhuijzen P."/>
            <person name="Goolsby J.A."/>
            <person name="Tidwell J."/>
            <person name="Bellgard S.E."/>
            <person name="Bellgard M.I."/>
        </authorList>
    </citation>
    <scope>NUCLEOTIDE SEQUENCE</scope>
    <source>
        <tissue evidence="1">Shoot tissue taken approximately 20 cm above the soil surface</tissue>
    </source>
</reference>
<protein>
    <submittedName>
        <fullName evidence="1">Uncharacterized protein</fullName>
    </submittedName>
</protein>
<evidence type="ECO:0000313" key="1">
    <source>
        <dbReference type="EMBL" id="JAE28352.1"/>
    </source>
</evidence>
<organism evidence="1">
    <name type="scientific">Arundo donax</name>
    <name type="common">Giant reed</name>
    <name type="synonym">Donax arundinaceus</name>
    <dbReference type="NCBI Taxonomy" id="35708"/>
    <lineage>
        <taxon>Eukaryota</taxon>
        <taxon>Viridiplantae</taxon>
        <taxon>Streptophyta</taxon>
        <taxon>Embryophyta</taxon>
        <taxon>Tracheophyta</taxon>
        <taxon>Spermatophyta</taxon>
        <taxon>Magnoliopsida</taxon>
        <taxon>Liliopsida</taxon>
        <taxon>Poales</taxon>
        <taxon>Poaceae</taxon>
        <taxon>PACMAD clade</taxon>
        <taxon>Arundinoideae</taxon>
        <taxon>Arundineae</taxon>
        <taxon>Arundo</taxon>
    </lineage>
</organism>
<proteinExistence type="predicted"/>
<name>A0A0A9GUX9_ARUDO</name>
<sequence>MLLPQLSHSLHLLLKEMTTQLFLTRIYTPRSILCNGLNHKLKAPIVDDTGWQASFLQKLGPNLGQLRVLFLFLLRQLNIGLNKTRGMPFPNNLLRRLPEHIQCGLYHPRLLPLGTSSSESMNRSLG</sequence>
<dbReference type="AlphaFoldDB" id="A0A0A9GUX9"/>
<dbReference type="EMBL" id="GBRH01169544">
    <property type="protein sequence ID" value="JAE28352.1"/>
    <property type="molecule type" value="Transcribed_RNA"/>
</dbReference>
<accession>A0A0A9GUX9</accession>
<reference evidence="1" key="1">
    <citation type="submission" date="2014-09" db="EMBL/GenBank/DDBJ databases">
        <authorList>
            <person name="Magalhaes I.L.F."/>
            <person name="Oliveira U."/>
            <person name="Santos F.R."/>
            <person name="Vidigal T.H.D.A."/>
            <person name="Brescovit A.D."/>
            <person name="Santos A.J."/>
        </authorList>
    </citation>
    <scope>NUCLEOTIDE SEQUENCE</scope>
    <source>
        <tissue evidence="1">Shoot tissue taken approximately 20 cm above the soil surface</tissue>
    </source>
</reference>